<protein>
    <submittedName>
        <fullName evidence="2">Uncharacterized protein</fullName>
    </submittedName>
</protein>
<accession>A0A2P1PM74</accession>
<name>A0A2P1PM74_9GAMM</name>
<evidence type="ECO:0000256" key="1">
    <source>
        <dbReference type="SAM" id="SignalP"/>
    </source>
</evidence>
<reference evidence="2 3" key="1">
    <citation type="submission" date="2018-03" db="EMBL/GenBank/DDBJ databases">
        <title>Ahniella affigens gen. nov., sp. nov., a gammaproteobacterium isolated from sandy soil near a stream.</title>
        <authorList>
            <person name="Ko Y."/>
            <person name="Kim J.-H."/>
        </authorList>
    </citation>
    <scope>NUCLEOTIDE SEQUENCE [LARGE SCALE GENOMIC DNA]</scope>
    <source>
        <strain evidence="2 3">D13</strain>
    </source>
</reference>
<sequence length="409" mass="42635">MAAALTFGLIGHLSLTSSAEAAIGTVDQVPATTILIPYFEVDLVNTNGRTTQVSLSNTSATATLHNVVLWSDAGVPVFNFNVYLTGYDTQVFDMRDILNGTLPRTASAGQDPSDTISNHGNVSQDINFASCSSFLPPAGVSAATVNDLRAMLTGLASTVAYPGQCVGFNNGDNVARGYLTIDTTTQCTTDTPATPGYFSTSVASLQNTQVAEYMLIDRSTNQMTIDNGVAVEGSTTDASVNVSGQYTFYSRLIGSDASDRREALASTWGVQGDNHSGKVLVWRDVKAAPAAFACNSTPSYAPLGQEQIVFLTPDSEPTISTTPGVGRATQVTPMTAAALGAPAAAKQGWTFMNLNTTLGGVTVPTEDPAAAQSYITVVRTLEDTSRATTSSMAVQLDSAGDSSHFTLGN</sequence>
<gene>
    <name evidence="2" type="ORF">C7S18_01455</name>
</gene>
<dbReference type="AlphaFoldDB" id="A0A2P1PM74"/>
<feature type="chain" id="PRO_5015194808" evidence="1">
    <location>
        <begin position="22"/>
        <end position="409"/>
    </location>
</feature>
<feature type="signal peptide" evidence="1">
    <location>
        <begin position="1"/>
        <end position="21"/>
    </location>
</feature>
<proteinExistence type="predicted"/>
<keyword evidence="1" id="KW-0732">Signal</keyword>
<organism evidence="2 3">
    <name type="scientific">Ahniella affigens</name>
    <dbReference type="NCBI Taxonomy" id="2021234"/>
    <lineage>
        <taxon>Bacteria</taxon>
        <taxon>Pseudomonadati</taxon>
        <taxon>Pseudomonadota</taxon>
        <taxon>Gammaproteobacteria</taxon>
        <taxon>Lysobacterales</taxon>
        <taxon>Rhodanobacteraceae</taxon>
        <taxon>Ahniella</taxon>
    </lineage>
</organism>
<dbReference type="EMBL" id="CP027860">
    <property type="protein sequence ID" value="AVP95944.1"/>
    <property type="molecule type" value="Genomic_DNA"/>
</dbReference>
<dbReference type="Proteomes" id="UP000241074">
    <property type="component" value="Chromosome"/>
</dbReference>
<reference evidence="2 3" key="2">
    <citation type="submission" date="2018-03" db="EMBL/GenBank/DDBJ databases">
        <authorList>
            <person name="Keele B.F."/>
        </authorList>
    </citation>
    <scope>NUCLEOTIDE SEQUENCE [LARGE SCALE GENOMIC DNA]</scope>
    <source>
        <strain evidence="2 3">D13</strain>
    </source>
</reference>
<dbReference type="KEGG" id="xba:C7S18_01455"/>
<keyword evidence="3" id="KW-1185">Reference proteome</keyword>
<evidence type="ECO:0000313" key="3">
    <source>
        <dbReference type="Proteomes" id="UP000241074"/>
    </source>
</evidence>
<evidence type="ECO:0000313" key="2">
    <source>
        <dbReference type="EMBL" id="AVP95944.1"/>
    </source>
</evidence>